<dbReference type="GO" id="GO:0016491">
    <property type="term" value="F:oxidoreductase activity"/>
    <property type="evidence" value="ECO:0007669"/>
    <property type="project" value="UniProtKB-KW"/>
</dbReference>
<dbReference type="InterPro" id="IPR050260">
    <property type="entry name" value="FAD-bd_OxRdtase"/>
</dbReference>
<dbReference type="PANTHER" id="PTHR43429">
    <property type="entry name" value="PYRIDINE NUCLEOTIDE-DISULFIDE OXIDOREDUCTASE DOMAIN-CONTAINING"/>
    <property type="match status" value="1"/>
</dbReference>
<sequence length="457" mass="49944">MSKTKVVIIGASHGGHQSILELLKRYDDVDIKLFEAGDFVSFMSCGTELYLENSVTDVNDVRNFRPSDFSENKNVEILNNHQVTKIDADKKTITAVDTKNNTNADYEYDKLILSPGVNPKSIPVPGNDLENVFLMRGYDWATKIKAKLEDPAVKNVTIVGAGYIGIEAAEASKKAGKNVTILDVIDRPLGTYLDGEMTDILATHLEDKGVKVVTSANIKEYTGNGKVTGVKTDKAEYPSDLVIQAAGVKPNTDWLKGTVDLDNRGWIKVDEYLQTNLKDVYAIGDATLAYSIPADNHVPIALATVARREARYVIKHLFEKVPALPFGGVVGSSALSVFDYHFAESGLNSFTAKNSNVEIKSSFYSGDLRPAYVPQGKDNPKVCVQLFFNPSSHVLLGGAVLSTYDITAQGNVLALAIQHKLTVEDLADADFFFQPGFDRQWSILNVAAQHALGETDF</sequence>
<dbReference type="RefSeq" id="WP_153385003.1">
    <property type="nucleotide sequence ID" value="NZ_VDFO01000001.1"/>
</dbReference>
<feature type="domain" description="FAD/NAD(P)-binding" evidence="6">
    <location>
        <begin position="5"/>
        <end position="310"/>
    </location>
</feature>
<evidence type="ECO:0000256" key="3">
    <source>
        <dbReference type="ARBA" id="ARBA00022827"/>
    </source>
</evidence>
<dbReference type="SUPFAM" id="SSF55424">
    <property type="entry name" value="FAD/NAD-linked reductases, dimerisation (C-terminal) domain"/>
    <property type="match status" value="1"/>
</dbReference>
<protein>
    <submittedName>
        <fullName evidence="8">FAD-dependent oxidoreductase</fullName>
    </submittedName>
</protein>
<dbReference type="InterPro" id="IPR023753">
    <property type="entry name" value="FAD/NAD-binding_dom"/>
</dbReference>
<accession>A0A5P0ZTZ9</accession>
<reference evidence="9 10" key="1">
    <citation type="journal article" date="2019" name="Syst. Appl. Microbiol.">
        <title>Polyphasic characterization of two novel Lactobacillus spp. isolated from blown salami packages: Description of Lactobacillus halodurans sp. nov. and Lactobacillus salsicarnum sp. nov.</title>
        <authorList>
            <person name="Schuster J.A."/>
            <person name="Klingl A."/>
            <person name="Vogel R.F."/>
            <person name="Ehrmann M.A."/>
        </authorList>
    </citation>
    <scope>NUCLEOTIDE SEQUENCE [LARGE SCALE GENOMIC DNA]</scope>
    <source>
        <strain evidence="8 9">TMW 1.1920</strain>
        <strain evidence="7 10">TMW 1.2172</strain>
    </source>
</reference>
<organism evidence="8 9">
    <name type="scientific">Companilactobacillus halodurans</name>
    <dbReference type="NCBI Taxonomy" id="2584183"/>
    <lineage>
        <taxon>Bacteria</taxon>
        <taxon>Bacillati</taxon>
        <taxon>Bacillota</taxon>
        <taxon>Bacilli</taxon>
        <taxon>Lactobacillales</taxon>
        <taxon>Lactobacillaceae</taxon>
        <taxon>Companilactobacillus</taxon>
    </lineage>
</organism>
<evidence type="ECO:0000313" key="9">
    <source>
        <dbReference type="Proteomes" id="UP000371423"/>
    </source>
</evidence>
<gene>
    <name evidence="8" type="ORF">FHL05_00155</name>
    <name evidence="7" type="ORF">FHL06_04215</name>
</gene>
<dbReference type="AlphaFoldDB" id="A0A5P0ZTZ9"/>
<dbReference type="Gene3D" id="3.30.390.30">
    <property type="match status" value="1"/>
</dbReference>
<dbReference type="Proteomes" id="UP000371423">
    <property type="component" value="Unassembled WGS sequence"/>
</dbReference>
<keyword evidence="4" id="KW-0560">Oxidoreductase</keyword>
<dbReference type="PRINTS" id="PR00411">
    <property type="entry name" value="PNDRDTASEI"/>
</dbReference>
<evidence type="ECO:0000256" key="4">
    <source>
        <dbReference type="ARBA" id="ARBA00023002"/>
    </source>
</evidence>
<dbReference type="Pfam" id="PF07992">
    <property type="entry name" value="Pyr_redox_2"/>
    <property type="match status" value="1"/>
</dbReference>
<evidence type="ECO:0000256" key="1">
    <source>
        <dbReference type="ARBA" id="ARBA00001974"/>
    </source>
</evidence>
<dbReference type="InterPro" id="IPR036188">
    <property type="entry name" value="FAD/NAD-bd_sf"/>
</dbReference>
<dbReference type="PANTHER" id="PTHR43429:SF1">
    <property type="entry name" value="NAD(P)H SULFUR OXIDOREDUCTASE (COA-DEPENDENT)"/>
    <property type="match status" value="1"/>
</dbReference>
<evidence type="ECO:0000256" key="5">
    <source>
        <dbReference type="ARBA" id="ARBA00023284"/>
    </source>
</evidence>
<evidence type="ECO:0000259" key="6">
    <source>
        <dbReference type="Pfam" id="PF07992"/>
    </source>
</evidence>
<evidence type="ECO:0000256" key="2">
    <source>
        <dbReference type="ARBA" id="ARBA00022630"/>
    </source>
</evidence>
<keyword evidence="5" id="KW-0676">Redox-active center</keyword>
<dbReference type="EMBL" id="VDFP01000006">
    <property type="protein sequence ID" value="MQS75595.1"/>
    <property type="molecule type" value="Genomic_DNA"/>
</dbReference>
<dbReference type="InterPro" id="IPR016156">
    <property type="entry name" value="FAD/NAD-linked_Rdtase_dimer_sf"/>
</dbReference>
<keyword evidence="3" id="KW-0274">FAD</keyword>
<dbReference type="Proteomes" id="UP000414364">
    <property type="component" value="Unassembled WGS sequence"/>
</dbReference>
<evidence type="ECO:0000313" key="8">
    <source>
        <dbReference type="EMBL" id="MQS96308.1"/>
    </source>
</evidence>
<dbReference type="EMBL" id="VDFO01000001">
    <property type="protein sequence ID" value="MQS96308.1"/>
    <property type="molecule type" value="Genomic_DNA"/>
</dbReference>
<dbReference type="Gene3D" id="3.50.50.60">
    <property type="entry name" value="FAD/NAD(P)-binding domain"/>
    <property type="match status" value="2"/>
</dbReference>
<name>A0A5P0ZTZ9_9LACO</name>
<dbReference type="OrthoDB" id="9802028at2"/>
<dbReference type="SUPFAM" id="SSF51905">
    <property type="entry name" value="FAD/NAD(P)-binding domain"/>
    <property type="match status" value="1"/>
</dbReference>
<proteinExistence type="predicted"/>
<evidence type="ECO:0000313" key="7">
    <source>
        <dbReference type="EMBL" id="MQS75595.1"/>
    </source>
</evidence>
<evidence type="ECO:0000313" key="10">
    <source>
        <dbReference type="Proteomes" id="UP000414364"/>
    </source>
</evidence>
<comment type="cofactor">
    <cofactor evidence="1">
        <name>FAD</name>
        <dbReference type="ChEBI" id="CHEBI:57692"/>
    </cofactor>
</comment>
<keyword evidence="2" id="KW-0285">Flavoprotein</keyword>
<dbReference type="PRINTS" id="PR00368">
    <property type="entry name" value="FADPNR"/>
</dbReference>
<comment type="caution">
    <text evidence="8">The sequence shown here is derived from an EMBL/GenBank/DDBJ whole genome shotgun (WGS) entry which is preliminary data.</text>
</comment>
<keyword evidence="9" id="KW-1185">Reference proteome</keyword>